<dbReference type="EMBL" id="JARBHB010000001">
    <property type="protein sequence ID" value="KAJ8896542.1"/>
    <property type="molecule type" value="Genomic_DNA"/>
</dbReference>
<protein>
    <submittedName>
        <fullName evidence="1">Uncharacterized protein</fullName>
    </submittedName>
</protein>
<comment type="caution">
    <text evidence="1">The sequence shown here is derived from an EMBL/GenBank/DDBJ whole genome shotgun (WGS) entry which is preliminary data.</text>
</comment>
<dbReference type="Proteomes" id="UP001159363">
    <property type="component" value="Chromosome 1"/>
</dbReference>
<evidence type="ECO:0000313" key="2">
    <source>
        <dbReference type="Proteomes" id="UP001159363"/>
    </source>
</evidence>
<sequence>MNIVGVKHVANACEDSARRTNASKDFPTFDKRLVTIAARCAVADEPTLLGRPSELVRPTSRGGSPALGVCLVTRLLVSFVQQHQGIGLEMISTFSDKVAASNACKLLCAATQPEFLLPLNFQNATQGASFSSQTILTSYMCLLAKLTTKPTADDGESIKQLVNTYATDVFCSEQGAIGELQIWYRFLASKPHPPQNALDAYLKCSETQFLTVKTLLSILDSLSLNGRKSFKWSGNLKHSSWNSHKLKGCITRILQETMPNEYVCHFILCQFQILASELGSALHSFEAFLSVLQLYTARNQ</sequence>
<evidence type="ECO:0000313" key="1">
    <source>
        <dbReference type="EMBL" id="KAJ8896542.1"/>
    </source>
</evidence>
<reference evidence="1 2" key="1">
    <citation type="submission" date="2023-02" db="EMBL/GenBank/DDBJ databases">
        <title>LHISI_Scaffold_Assembly.</title>
        <authorList>
            <person name="Stuart O.P."/>
            <person name="Cleave R."/>
            <person name="Magrath M.J.L."/>
            <person name="Mikheyev A.S."/>
        </authorList>
    </citation>
    <scope>NUCLEOTIDE SEQUENCE [LARGE SCALE GENOMIC DNA]</scope>
    <source>
        <strain evidence="1">Daus_M_001</strain>
        <tissue evidence="1">Leg muscle</tissue>
    </source>
</reference>
<proteinExistence type="predicted"/>
<organism evidence="1 2">
    <name type="scientific">Dryococelus australis</name>
    <dbReference type="NCBI Taxonomy" id="614101"/>
    <lineage>
        <taxon>Eukaryota</taxon>
        <taxon>Metazoa</taxon>
        <taxon>Ecdysozoa</taxon>
        <taxon>Arthropoda</taxon>
        <taxon>Hexapoda</taxon>
        <taxon>Insecta</taxon>
        <taxon>Pterygota</taxon>
        <taxon>Neoptera</taxon>
        <taxon>Polyneoptera</taxon>
        <taxon>Phasmatodea</taxon>
        <taxon>Verophasmatodea</taxon>
        <taxon>Anareolatae</taxon>
        <taxon>Phasmatidae</taxon>
        <taxon>Eurycanthinae</taxon>
        <taxon>Dryococelus</taxon>
    </lineage>
</organism>
<keyword evidence="2" id="KW-1185">Reference proteome</keyword>
<gene>
    <name evidence="1" type="ORF">PR048_001886</name>
</gene>
<name>A0ABQ9IJB6_9NEOP</name>
<accession>A0ABQ9IJB6</accession>